<organism evidence="1 2">
    <name type="scientific">Belnapia rosea</name>
    <dbReference type="NCBI Taxonomy" id="938405"/>
    <lineage>
        <taxon>Bacteria</taxon>
        <taxon>Pseudomonadati</taxon>
        <taxon>Pseudomonadota</taxon>
        <taxon>Alphaproteobacteria</taxon>
        <taxon>Acetobacterales</taxon>
        <taxon>Roseomonadaceae</taxon>
        <taxon>Belnapia</taxon>
    </lineage>
</organism>
<reference evidence="1 2" key="1">
    <citation type="submission" date="2016-10" db="EMBL/GenBank/DDBJ databases">
        <authorList>
            <person name="de Groot N.N."/>
        </authorList>
    </citation>
    <scope>NUCLEOTIDE SEQUENCE [LARGE SCALE GENOMIC DNA]</scope>
    <source>
        <strain evidence="1 2">CPCC 100156</strain>
    </source>
</reference>
<accession>A0A1G6SG99</accession>
<name>A0A1G6SG99_9PROT</name>
<evidence type="ECO:0000313" key="1">
    <source>
        <dbReference type="EMBL" id="SDD15681.1"/>
    </source>
</evidence>
<dbReference type="Proteomes" id="UP000198925">
    <property type="component" value="Unassembled WGS sequence"/>
</dbReference>
<dbReference type="AlphaFoldDB" id="A0A1G6SG99"/>
<gene>
    <name evidence="1" type="ORF">SAMN04487779_100510</name>
</gene>
<dbReference type="RefSeq" id="WP_176849523.1">
    <property type="nucleotide sequence ID" value="NZ_FMXZ01000005.1"/>
</dbReference>
<keyword evidence="2" id="KW-1185">Reference proteome</keyword>
<dbReference type="STRING" id="938405.SAMN02927895_02551"/>
<evidence type="ECO:0000313" key="2">
    <source>
        <dbReference type="Proteomes" id="UP000198925"/>
    </source>
</evidence>
<dbReference type="EMBL" id="FMZX01000005">
    <property type="protein sequence ID" value="SDD15681.1"/>
    <property type="molecule type" value="Genomic_DNA"/>
</dbReference>
<protein>
    <submittedName>
        <fullName evidence="1">Uncharacterized protein</fullName>
    </submittedName>
</protein>
<proteinExistence type="predicted"/>
<sequence>MNGLGFSALLLGRLGQGKPPDHPARQLRRLGWMLLAELVLFLALTVADHLPR</sequence>